<name>A0A9W6EUV2_9FLAO</name>
<organism evidence="1 2">
    <name type="scientific">Neptunitalea chrysea</name>
    <dbReference type="NCBI Taxonomy" id="1647581"/>
    <lineage>
        <taxon>Bacteria</taxon>
        <taxon>Pseudomonadati</taxon>
        <taxon>Bacteroidota</taxon>
        <taxon>Flavobacteriia</taxon>
        <taxon>Flavobacteriales</taxon>
        <taxon>Flavobacteriaceae</taxon>
        <taxon>Neptunitalea</taxon>
    </lineage>
</organism>
<protein>
    <submittedName>
        <fullName evidence="1">Uncharacterized protein</fullName>
    </submittedName>
</protein>
<dbReference type="RefSeq" id="WP_281754701.1">
    <property type="nucleotide sequence ID" value="NZ_BRVP01000013.1"/>
</dbReference>
<sequence length="184" mass="20080">MALKTRDEIESLIHNNIYDNNNKEILAAMVREVLIEMRESYFNLKDDTLNTLVYSGSTTLEDMFAASANVPPLWGSTGWFNISSNHNETSISAYSGGSGIVSSATIDAQSGANVITISSSVALTNRKVMVQLCYNGVANSANFTYSPVVWTAGEIIKVFLREGNSTQQNLRLEVFAFSVDTSTT</sequence>
<proteinExistence type="predicted"/>
<comment type="caution">
    <text evidence="1">The sequence shown here is derived from an EMBL/GenBank/DDBJ whole genome shotgun (WGS) entry which is preliminary data.</text>
</comment>
<dbReference type="AlphaFoldDB" id="A0A9W6EUV2"/>
<reference evidence="1" key="1">
    <citation type="submission" date="2022-07" db="EMBL/GenBank/DDBJ databases">
        <title>Taxonomy of Novel Oxalotrophic and Methylotrophic Bacteria.</title>
        <authorList>
            <person name="Sahin N."/>
            <person name="Tani A."/>
        </authorList>
    </citation>
    <scope>NUCLEOTIDE SEQUENCE</scope>
    <source>
        <strain evidence="1">AM327</strain>
    </source>
</reference>
<dbReference type="EMBL" id="BRVP01000013">
    <property type="protein sequence ID" value="GLB53044.1"/>
    <property type="molecule type" value="Genomic_DNA"/>
</dbReference>
<gene>
    <name evidence="1" type="ORF">NBRC110019_20840</name>
</gene>
<evidence type="ECO:0000313" key="1">
    <source>
        <dbReference type="EMBL" id="GLB53044.1"/>
    </source>
</evidence>
<keyword evidence="2" id="KW-1185">Reference proteome</keyword>
<evidence type="ECO:0000313" key="2">
    <source>
        <dbReference type="Proteomes" id="UP001143545"/>
    </source>
</evidence>
<accession>A0A9W6EUV2</accession>
<dbReference type="Proteomes" id="UP001143545">
    <property type="component" value="Unassembled WGS sequence"/>
</dbReference>